<feature type="transmembrane region" description="Helical" evidence="6">
    <location>
        <begin position="573"/>
        <end position="590"/>
    </location>
</feature>
<feature type="transmembrane region" description="Helical" evidence="6">
    <location>
        <begin position="251"/>
        <end position="268"/>
    </location>
</feature>
<dbReference type="PRINTS" id="PR01434">
    <property type="entry name" value="NADHDHGNASE5"/>
</dbReference>
<feature type="transmembrane region" description="Helical" evidence="6">
    <location>
        <begin position="6"/>
        <end position="24"/>
    </location>
</feature>
<feature type="transmembrane region" description="Helical" evidence="6">
    <location>
        <begin position="337"/>
        <end position="358"/>
    </location>
</feature>
<feature type="transmembrane region" description="Helical" evidence="6">
    <location>
        <begin position="31"/>
        <end position="53"/>
    </location>
</feature>
<feature type="transmembrane region" description="Helical" evidence="6">
    <location>
        <begin position="280"/>
        <end position="302"/>
    </location>
</feature>
<dbReference type="InterPro" id="IPR018393">
    <property type="entry name" value="NADHpl_OxRdtase_5_subgr"/>
</dbReference>
<dbReference type="AlphaFoldDB" id="A0A7G8BM80"/>
<evidence type="ECO:0000256" key="5">
    <source>
        <dbReference type="RuleBase" id="RU000320"/>
    </source>
</evidence>
<feature type="domain" description="NADH-Ubiquinone oxidoreductase (complex I) chain 5 N-terminal" evidence="8">
    <location>
        <begin position="69"/>
        <end position="119"/>
    </location>
</feature>
<name>A0A7G8BM80_9BACT</name>
<feature type="transmembrane region" description="Helical" evidence="6">
    <location>
        <begin position="118"/>
        <end position="135"/>
    </location>
</feature>
<sequence length="653" mass="70893">MTNSLNLWLIPLVPFAGFLVNGLLGRRFPKALVTTVAWVATLIPFLQVLNIALHFSSLSLPYTENVGTWITAGSFHADFAFALDQLTLIMLLVVTGVGFLIHLYSAGYMAHEEGYWRFFAYLNLFMFFMLTLVLAENFLLMFVGWEGVGLASYLLIGFYFAKDSAANAGKKAFVVNRVGDFGFLLAMFLIIAHFGTLSFGRVFNQIAQHPEWQGGFLTAIALFLILGATGKSAQIPLYVWLPDAMEGPTPVSALIHAATMVTAGVYMVTRTHLIFDRSPFALTTLALIGAATALFAATIGLVQTDIKRVLAYSTVSQLGYMFLACGVAAYSSGIFHLLTHAFFKALLFLAAGSVIHALSGEQDMRVMGGLRKKIPITFWTMTMAVFAICGIPPFAGFFSKDEILYQAFISPNPIGKLVWFIGLFTAGLTAFYMFRLWYLTFFGESRAKEAAPDDHGHGHGHGVHESPWIMLGPLVILAILSVIGGWVGVPEALGGHAEITHFLSPVTQPAGEVAEGAHSQELLLAVVSVVVAGIGWFIAHLMYFVKPAIPEQLAAKVHGLYSLLLDKYRIDELYGAVIVTPVLLLSRYVLKGLFDTGVITGGTLALGYTAQGVGSLVQRVQSGNIRSYAGWLALGAAALLLLTYFGFGSHFTF</sequence>
<evidence type="ECO:0000256" key="3">
    <source>
        <dbReference type="ARBA" id="ARBA00022989"/>
    </source>
</evidence>
<dbReference type="GO" id="GO:0008137">
    <property type="term" value="F:NADH dehydrogenase (ubiquinone) activity"/>
    <property type="evidence" value="ECO:0007669"/>
    <property type="project" value="InterPro"/>
</dbReference>
<dbReference type="InterPro" id="IPR001750">
    <property type="entry name" value="ND/Mrp_TM"/>
</dbReference>
<feature type="domain" description="NADH:quinone oxidoreductase/Mrp antiporter transmembrane" evidence="7">
    <location>
        <begin position="135"/>
        <end position="411"/>
    </location>
</feature>
<dbReference type="Gene3D" id="1.20.5.2700">
    <property type="match status" value="1"/>
</dbReference>
<feature type="transmembrane region" description="Helical" evidence="6">
    <location>
        <begin position="522"/>
        <end position="545"/>
    </location>
</feature>
<feature type="transmembrane region" description="Helical" evidence="6">
    <location>
        <begin position="309"/>
        <end position="331"/>
    </location>
</feature>
<dbReference type="Pfam" id="PF00361">
    <property type="entry name" value="Proton_antipo_M"/>
    <property type="match status" value="1"/>
</dbReference>
<evidence type="ECO:0000313" key="9">
    <source>
        <dbReference type="EMBL" id="QNI33650.1"/>
    </source>
</evidence>
<feature type="transmembrane region" description="Helical" evidence="6">
    <location>
        <begin position="596"/>
        <end position="617"/>
    </location>
</feature>
<keyword evidence="10" id="KW-1185">Reference proteome</keyword>
<dbReference type="PANTHER" id="PTHR42829:SF2">
    <property type="entry name" value="NADH-UBIQUINONE OXIDOREDUCTASE CHAIN 5"/>
    <property type="match status" value="1"/>
</dbReference>
<protein>
    <submittedName>
        <fullName evidence="9">NADH-quinone oxidoreductase subunit L</fullName>
    </submittedName>
</protein>
<evidence type="ECO:0000313" key="10">
    <source>
        <dbReference type="Proteomes" id="UP000515312"/>
    </source>
</evidence>
<dbReference type="PRINTS" id="PR01435">
    <property type="entry name" value="NPOXDRDTASE5"/>
</dbReference>
<keyword evidence="2 5" id="KW-0812">Transmembrane</keyword>
<evidence type="ECO:0000256" key="4">
    <source>
        <dbReference type="ARBA" id="ARBA00023136"/>
    </source>
</evidence>
<proteinExistence type="predicted"/>
<dbReference type="RefSeq" id="WP_186745209.1">
    <property type="nucleotide sequence ID" value="NZ_CP060394.1"/>
</dbReference>
<organism evidence="9 10">
    <name type="scientific">Alloacidobacterium dinghuense</name>
    <dbReference type="NCBI Taxonomy" id="2763107"/>
    <lineage>
        <taxon>Bacteria</taxon>
        <taxon>Pseudomonadati</taxon>
        <taxon>Acidobacteriota</taxon>
        <taxon>Terriglobia</taxon>
        <taxon>Terriglobales</taxon>
        <taxon>Acidobacteriaceae</taxon>
        <taxon>Alloacidobacterium</taxon>
    </lineage>
</organism>
<feature type="transmembrane region" description="Helical" evidence="6">
    <location>
        <begin position="181"/>
        <end position="200"/>
    </location>
</feature>
<gene>
    <name evidence="9" type="primary">nuoL</name>
    <name evidence="9" type="ORF">H7849_06895</name>
</gene>
<evidence type="ECO:0000259" key="8">
    <source>
        <dbReference type="Pfam" id="PF00662"/>
    </source>
</evidence>
<feature type="transmembrane region" description="Helical" evidence="6">
    <location>
        <begin position="378"/>
        <end position="398"/>
    </location>
</feature>
<dbReference type="GO" id="GO:0016020">
    <property type="term" value="C:membrane"/>
    <property type="evidence" value="ECO:0007669"/>
    <property type="project" value="UniProtKB-SubCell"/>
</dbReference>
<evidence type="ECO:0000259" key="7">
    <source>
        <dbReference type="Pfam" id="PF00361"/>
    </source>
</evidence>
<feature type="transmembrane region" description="Helical" evidence="6">
    <location>
        <begin position="418"/>
        <end position="438"/>
    </location>
</feature>
<dbReference type="InterPro" id="IPR003945">
    <property type="entry name" value="NU5C-like"/>
</dbReference>
<feature type="transmembrane region" description="Helical" evidence="6">
    <location>
        <begin position="141"/>
        <end position="161"/>
    </location>
</feature>
<feature type="transmembrane region" description="Helical" evidence="6">
    <location>
        <begin position="212"/>
        <end position="230"/>
    </location>
</feature>
<evidence type="ECO:0000256" key="6">
    <source>
        <dbReference type="SAM" id="Phobius"/>
    </source>
</evidence>
<accession>A0A7G8BM80</accession>
<dbReference type="GO" id="GO:0003954">
    <property type="term" value="F:NADH dehydrogenase activity"/>
    <property type="evidence" value="ECO:0007669"/>
    <property type="project" value="TreeGrafter"/>
</dbReference>
<dbReference type="PANTHER" id="PTHR42829">
    <property type="entry name" value="NADH-UBIQUINONE OXIDOREDUCTASE CHAIN 5"/>
    <property type="match status" value="1"/>
</dbReference>
<dbReference type="Pfam" id="PF00662">
    <property type="entry name" value="Proton_antipo_N"/>
    <property type="match status" value="1"/>
</dbReference>
<keyword evidence="3 6" id="KW-1133">Transmembrane helix</keyword>
<dbReference type="InterPro" id="IPR001516">
    <property type="entry name" value="Proton_antipo_N"/>
</dbReference>
<reference evidence="9 10" key="1">
    <citation type="submission" date="2020-08" db="EMBL/GenBank/DDBJ databases">
        <title>Edaphobacter telluris sp. nov. and Acidobacterium dinghuensis sp. nov., two acidobacteria isolated from forest soil.</title>
        <authorList>
            <person name="Fu J."/>
            <person name="Qiu L."/>
        </authorList>
    </citation>
    <scope>NUCLEOTIDE SEQUENCE [LARGE SCALE GENOMIC DNA]</scope>
    <source>
        <strain evidence="9">4Y35</strain>
    </source>
</reference>
<feature type="transmembrane region" description="Helical" evidence="6">
    <location>
        <begin position="468"/>
        <end position="489"/>
    </location>
</feature>
<dbReference type="GO" id="GO:0012505">
    <property type="term" value="C:endomembrane system"/>
    <property type="evidence" value="ECO:0007669"/>
    <property type="project" value="UniProtKB-SubCell"/>
</dbReference>
<dbReference type="KEGG" id="adin:H7849_06895"/>
<dbReference type="Proteomes" id="UP000515312">
    <property type="component" value="Chromosome"/>
</dbReference>
<comment type="subcellular location">
    <subcellularLocation>
        <location evidence="1">Endomembrane system</location>
        <topology evidence="1">Multi-pass membrane protein</topology>
    </subcellularLocation>
    <subcellularLocation>
        <location evidence="5">Membrane</location>
        <topology evidence="5">Multi-pass membrane protein</topology>
    </subcellularLocation>
</comment>
<evidence type="ECO:0000256" key="2">
    <source>
        <dbReference type="ARBA" id="ARBA00022692"/>
    </source>
</evidence>
<dbReference type="NCBIfam" id="NF005141">
    <property type="entry name" value="PRK06590.1"/>
    <property type="match status" value="1"/>
</dbReference>
<keyword evidence="4 6" id="KW-0472">Membrane</keyword>
<feature type="transmembrane region" description="Helical" evidence="6">
    <location>
        <begin position="86"/>
        <end position="106"/>
    </location>
</feature>
<feature type="transmembrane region" description="Helical" evidence="6">
    <location>
        <begin position="629"/>
        <end position="647"/>
    </location>
</feature>
<dbReference type="NCBIfam" id="TIGR01974">
    <property type="entry name" value="NDH_I_L"/>
    <property type="match status" value="1"/>
</dbReference>
<evidence type="ECO:0000256" key="1">
    <source>
        <dbReference type="ARBA" id="ARBA00004127"/>
    </source>
</evidence>
<dbReference type="EMBL" id="CP060394">
    <property type="protein sequence ID" value="QNI33650.1"/>
    <property type="molecule type" value="Genomic_DNA"/>
</dbReference>
<dbReference type="GO" id="GO:0015990">
    <property type="term" value="P:electron transport coupled proton transport"/>
    <property type="evidence" value="ECO:0007669"/>
    <property type="project" value="TreeGrafter"/>
</dbReference>
<dbReference type="GO" id="GO:0042773">
    <property type="term" value="P:ATP synthesis coupled electron transport"/>
    <property type="evidence" value="ECO:0007669"/>
    <property type="project" value="InterPro"/>
</dbReference>